<reference evidence="2 3" key="1">
    <citation type="journal article" date="2019" name="PLoS Pathog.">
        <title>Genome sequence of the bovine parasite Schistosoma bovis Tanzania.</title>
        <authorList>
            <person name="Oey H."/>
            <person name="Zakrzewski M."/>
            <person name="Gobert G."/>
            <person name="Gravermann K."/>
            <person name="Stoye J."/>
            <person name="Jones M."/>
            <person name="Mcmanus D."/>
            <person name="Krause L."/>
        </authorList>
    </citation>
    <scope>NUCLEOTIDE SEQUENCE [LARGE SCALE GENOMIC DNA]</scope>
    <source>
        <strain evidence="2 3">TAN1997</strain>
    </source>
</reference>
<evidence type="ECO:0000259" key="1">
    <source>
        <dbReference type="SMART" id="SM00198"/>
    </source>
</evidence>
<keyword evidence="3" id="KW-1185">Reference proteome</keyword>
<dbReference type="EMBL" id="QMKO01001503">
    <property type="protein sequence ID" value="RTG89438.1"/>
    <property type="molecule type" value="Genomic_DNA"/>
</dbReference>
<dbReference type="PANTHER" id="PTHR10334">
    <property type="entry name" value="CYSTEINE-RICH SECRETORY PROTEIN-RELATED"/>
    <property type="match status" value="1"/>
</dbReference>
<name>A0A430QP11_SCHBO</name>
<comment type="caution">
    <text evidence="2">The sequence shown here is derived from an EMBL/GenBank/DDBJ whole genome shotgun (WGS) entry which is preliminary data.</text>
</comment>
<dbReference type="InterPro" id="IPR014044">
    <property type="entry name" value="CAP_dom"/>
</dbReference>
<dbReference type="STRING" id="6184.A0A430QP11"/>
<dbReference type="Pfam" id="PF00188">
    <property type="entry name" value="CAP"/>
    <property type="match status" value="1"/>
</dbReference>
<gene>
    <name evidence="2" type="ORF">DC041_0008047</name>
</gene>
<dbReference type="InterPro" id="IPR001283">
    <property type="entry name" value="CRISP-related"/>
</dbReference>
<dbReference type="Gene3D" id="3.40.33.10">
    <property type="entry name" value="CAP"/>
    <property type="match status" value="1"/>
</dbReference>
<evidence type="ECO:0000313" key="2">
    <source>
        <dbReference type="EMBL" id="RTG89438.1"/>
    </source>
</evidence>
<feature type="domain" description="SCP" evidence="1">
    <location>
        <begin position="2"/>
        <end position="107"/>
    </location>
</feature>
<dbReference type="InterPro" id="IPR035940">
    <property type="entry name" value="CAP_sf"/>
</dbReference>
<sequence>MNEWVNEHNHYNFDNNTCTTSCGNYVQIWDNELALKAAALSKTCNFRFSNVTTKKFKDVGQNIAAYASVEMYIVWHGTTHIGCGVTYCRKTRRFPYGVFVVCNYAPG</sequence>
<dbReference type="AlphaFoldDB" id="A0A430QP11"/>
<protein>
    <recommendedName>
        <fullName evidence="1">SCP domain-containing protein</fullName>
    </recommendedName>
</protein>
<accession>A0A430QP11</accession>
<dbReference type="Proteomes" id="UP000290809">
    <property type="component" value="Unassembled WGS sequence"/>
</dbReference>
<proteinExistence type="predicted"/>
<evidence type="ECO:0000313" key="3">
    <source>
        <dbReference type="Proteomes" id="UP000290809"/>
    </source>
</evidence>
<dbReference type="SUPFAM" id="SSF55797">
    <property type="entry name" value="PR-1-like"/>
    <property type="match status" value="1"/>
</dbReference>
<dbReference type="SMART" id="SM00198">
    <property type="entry name" value="SCP"/>
    <property type="match status" value="1"/>
</dbReference>
<organism evidence="2 3">
    <name type="scientific">Schistosoma bovis</name>
    <name type="common">Blood fluke</name>
    <dbReference type="NCBI Taxonomy" id="6184"/>
    <lineage>
        <taxon>Eukaryota</taxon>
        <taxon>Metazoa</taxon>
        <taxon>Spiralia</taxon>
        <taxon>Lophotrochozoa</taxon>
        <taxon>Platyhelminthes</taxon>
        <taxon>Trematoda</taxon>
        <taxon>Digenea</taxon>
        <taxon>Strigeidida</taxon>
        <taxon>Schistosomatoidea</taxon>
        <taxon>Schistosomatidae</taxon>
        <taxon>Schistosoma</taxon>
    </lineage>
</organism>